<accession>A0ACC1IZV4</accession>
<proteinExistence type="predicted"/>
<name>A0ACC1IZV4_9FUNG</name>
<reference evidence="1" key="1">
    <citation type="submission" date="2022-07" db="EMBL/GenBank/DDBJ databases">
        <title>Phylogenomic reconstructions and comparative analyses of Kickxellomycotina fungi.</title>
        <authorList>
            <person name="Reynolds N.K."/>
            <person name="Stajich J.E."/>
            <person name="Barry K."/>
            <person name="Grigoriev I.V."/>
            <person name="Crous P."/>
            <person name="Smith M.E."/>
        </authorList>
    </citation>
    <scope>NUCLEOTIDE SEQUENCE</scope>
    <source>
        <strain evidence="1">NRRL 5244</strain>
    </source>
</reference>
<keyword evidence="2" id="KW-1185">Reference proteome</keyword>
<organism evidence="1 2">
    <name type="scientific">Linderina macrospora</name>
    <dbReference type="NCBI Taxonomy" id="4868"/>
    <lineage>
        <taxon>Eukaryota</taxon>
        <taxon>Fungi</taxon>
        <taxon>Fungi incertae sedis</taxon>
        <taxon>Zoopagomycota</taxon>
        <taxon>Kickxellomycotina</taxon>
        <taxon>Kickxellomycetes</taxon>
        <taxon>Kickxellales</taxon>
        <taxon>Kickxellaceae</taxon>
        <taxon>Linderina</taxon>
    </lineage>
</organism>
<evidence type="ECO:0000313" key="2">
    <source>
        <dbReference type="Proteomes" id="UP001150603"/>
    </source>
</evidence>
<dbReference type="Proteomes" id="UP001150603">
    <property type="component" value="Unassembled WGS sequence"/>
</dbReference>
<sequence length="64" mass="6825">MPDTSGVMDGKTITAMWNSMMGDTDQHVDVQVEAENALRRLGQALSDVGVSASFEVLRGAVAEQ</sequence>
<evidence type="ECO:0000313" key="1">
    <source>
        <dbReference type="EMBL" id="KAJ1932279.1"/>
    </source>
</evidence>
<feature type="non-terminal residue" evidence="1">
    <location>
        <position position="64"/>
    </location>
</feature>
<dbReference type="EMBL" id="JANBPW010005600">
    <property type="protein sequence ID" value="KAJ1932279.1"/>
    <property type="molecule type" value="Genomic_DNA"/>
</dbReference>
<protein>
    <submittedName>
        <fullName evidence="1">Uncharacterized protein</fullName>
    </submittedName>
</protein>
<comment type="caution">
    <text evidence="1">The sequence shown here is derived from an EMBL/GenBank/DDBJ whole genome shotgun (WGS) entry which is preliminary data.</text>
</comment>
<gene>
    <name evidence="1" type="ORF">FBU59_006426</name>
</gene>